<organism evidence="4 5">
    <name type="scientific">Phyllosticta paracitricarpa</name>
    <dbReference type="NCBI Taxonomy" id="2016321"/>
    <lineage>
        <taxon>Eukaryota</taxon>
        <taxon>Fungi</taxon>
        <taxon>Dikarya</taxon>
        <taxon>Ascomycota</taxon>
        <taxon>Pezizomycotina</taxon>
        <taxon>Dothideomycetes</taxon>
        <taxon>Dothideomycetes incertae sedis</taxon>
        <taxon>Botryosphaeriales</taxon>
        <taxon>Phyllostictaceae</taxon>
        <taxon>Phyllosticta</taxon>
    </lineage>
</organism>
<proteinExistence type="inferred from homology"/>
<name>A0ABR1NGN1_9PEZI</name>
<evidence type="ECO:0000313" key="5">
    <source>
        <dbReference type="Proteomes" id="UP001367316"/>
    </source>
</evidence>
<dbReference type="PANTHER" id="PTHR43245">
    <property type="entry name" value="BIFUNCTIONAL POLYMYXIN RESISTANCE PROTEIN ARNA"/>
    <property type="match status" value="1"/>
</dbReference>
<keyword evidence="2" id="KW-0560">Oxidoreductase</keyword>
<dbReference type="InterPro" id="IPR050177">
    <property type="entry name" value="Lipid_A_modif_metabolic_enz"/>
</dbReference>
<gene>
    <name evidence="4" type="ORF">JOL62DRAFT_590843</name>
</gene>
<comment type="similarity">
    <text evidence="1">Belongs to the 3-beta-HSD family.</text>
</comment>
<comment type="caution">
    <text evidence="4">The sequence shown here is derived from an EMBL/GenBank/DDBJ whole genome shotgun (WGS) entry which is preliminary data.</text>
</comment>
<dbReference type="SUPFAM" id="SSF51735">
    <property type="entry name" value="NAD(P)-binding Rossmann-fold domains"/>
    <property type="match status" value="1"/>
</dbReference>
<evidence type="ECO:0000256" key="1">
    <source>
        <dbReference type="ARBA" id="ARBA00009219"/>
    </source>
</evidence>
<dbReference type="InterPro" id="IPR002225">
    <property type="entry name" value="3Beta_OHSteriod_DH/Estase"/>
</dbReference>
<dbReference type="InterPro" id="IPR036291">
    <property type="entry name" value="NAD(P)-bd_dom_sf"/>
</dbReference>
<dbReference type="EMBL" id="JBBPBF010000007">
    <property type="protein sequence ID" value="KAK7613194.1"/>
    <property type="molecule type" value="Genomic_DNA"/>
</dbReference>
<dbReference type="Gene3D" id="3.40.50.720">
    <property type="entry name" value="NAD(P)-binding Rossmann-like Domain"/>
    <property type="match status" value="1"/>
</dbReference>
<keyword evidence="5" id="KW-1185">Reference proteome</keyword>
<evidence type="ECO:0000256" key="2">
    <source>
        <dbReference type="ARBA" id="ARBA00023002"/>
    </source>
</evidence>
<evidence type="ECO:0000259" key="3">
    <source>
        <dbReference type="Pfam" id="PF01073"/>
    </source>
</evidence>
<sequence>MPHEHVVITGGCGFLGSAIVDAFLKAHPQYDYTILDIQPPKQGAAANRKLNFVRVDVRDAAAVREAVRKTAPTVIVHSAGIVPGGSKRYSKSKAVKTEVFDVNVGGTRNILDAAREVESVRAFVYTSSLTVVGDDLDTDYCNVDESVQTGRAELFYGQSKAAAEQLVLSPATPHNFLACVLRPSVIFGPGDPSLLPPIAALAPSTPPRSPSSFLSSLVPPIPLSVVALGPCTNLYDFTYVTNAADAHVLAVHNLLQASSRDAESAPSPPSHSAAGRAFFITNDAPLPFRDFCRAVWAELGHVPPAEIRVPAVMARTMGCCADAVSALTGAEFALSAGAVRDALGTKYASGKAAREVLGYVPRVGMKEGVRRAVEDYKQRMRQQN</sequence>
<accession>A0ABR1NGN1</accession>
<dbReference type="PANTHER" id="PTHR43245:SF51">
    <property type="entry name" value="SHORT CHAIN DEHYDROGENASE_REDUCTASE FAMILY 42E, MEMBER 2"/>
    <property type="match status" value="1"/>
</dbReference>
<protein>
    <submittedName>
        <fullName evidence="4">C-3 sterol dehydrogenase/C-4 decarboxylase family protein</fullName>
    </submittedName>
</protein>
<dbReference type="Pfam" id="PF01073">
    <property type="entry name" value="3Beta_HSD"/>
    <property type="match status" value="2"/>
</dbReference>
<reference evidence="4 5" key="1">
    <citation type="submission" date="2024-04" db="EMBL/GenBank/DDBJ databases">
        <title>Phyllosticta paracitricarpa is synonymous to the EU quarantine fungus P. citricarpa based on phylogenomic analyses.</title>
        <authorList>
            <consortium name="Lawrence Berkeley National Laboratory"/>
            <person name="Van ingen-buijs V.A."/>
            <person name="Van westerhoven A.C."/>
            <person name="Haridas S."/>
            <person name="Skiadas P."/>
            <person name="Martin F."/>
            <person name="Groenewald J.Z."/>
            <person name="Crous P.W."/>
            <person name="Seidl M.F."/>
        </authorList>
    </citation>
    <scope>NUCLEOTIDE SEQUENCE [LARGE SCALE GENOMIC DNA]</scope>
    <source>
        <strain evidence="4 5">CBS 141358</strain>
    </source>
</reference>
<feature type="domain" description="3-beta hydroxysteroid dehydrogenase/isomerase" evidence="3">
    <location>
        <begin position="226"/>
        <end position="310"/>
    </location>
</feature>
<dbReference type="Proteomes" id="UP001367316">
    <property type="component" value="Unassembled WGS sequence"/>
</dbReference>
<feature type="domain" description="3-beta hydroxysteroid dehydrogenase/isomerase" evidence="3">
    <location>
        <begin position="7"/>
        <end position="201"/>
    </location>
</feature>
<evidence type="ECO:0000313" key="4">
    <source>
        <dbReference type="EMBL" id="KAK7613194.1"/>
    </source>
</evidence>